<dbReference type="KEGG" id="ndi:NDAI_0D01780"/>
<name>G0W9N1_NAUDC</name>
<evidence type="ECO:0000313" key="1">
    <source>
        <dbReference type="EMBL" id="CCD24492.1"/>
    </source>
</evidence>
<dbReference type="OrthoDB" id="4053204at2759"/>
<accession>G0W9N1</accession>
<dbReference type="AlphaFoldDB" id="G0W9N1"/>
<gene>
    <name evidence="1" type="primary">NDAI0D01780</name>
    <name evidence="1" type="ordered locus">NDAI_0D01780</name>
</gene>
<dbReference type="RefSeq" id="XP_003669735.1">
    <property type="nucleotide sequence ID" value="XM_003669687.1"/>
</dbReference>
<organism evidence="1 2">
    <name type="scientific">Naumovozyma dairenensis (strain ATCC 10597 / BCRC 20456 / CBS 421 / NBRC 0211 / NRRL Y-12639)</name>
    <name type="common">Saccharomyces dairenensis</name>
    <dbReference type="NCBI Taxonomy" id="1071378"/>
    <lineage>
        <taxon>Eukaryota</taxon>
        <taxon>Fungi</taxon>
        <taxon>Dikarya</taxon>
        <taxon>Ascomycota</taxon>
        <taxon>Saccharomycotina</taxon>
        <taxon>Saccharomycetes</taxon>
        <taxon>Saccharomycetales</taxon>
        <taxon>Saccharomycetaceae</taxon>
        <taxon>Naumovozyma</taxon>
    </lineage>
</organism>
<dbReference type="EMBL" id="HE580270">
    <property type="protein sequence ID" value="CCD24492.1"/>
    <property type="molecule type" value="Genomic_DNA"/>
</dbReference>
<dbReference type="Proteomes" id="UP000000689">
    <property type="component" value="Chromosome 4"/>
</dbReference>
<evidence type="ECO:0000313" key="2">
    <source>
        <dbReference type="Proteomes" id="UP000000689"/>
    </source>
</evidence>
<dbReference type="GeneID" id="11494996"/>
<dbReference type="HOGENOM" id="CLU_2223918_0_0_1"/>
<protein>
    <submittedName>
        <fullName evidence="1">Uncharacterized protein</fullName>
    </submittedName>
</protein>
<sequence length="106" mass="12439">MNKRTMTEYNFSGLPVLPYSVYSKFPPEKYNAYLLYNRKLFEEETARIEFEKAGGIPGLARTKALRELRYFERCTHGSFCPVYISPLKKSNRMGVKHLYHVANDSY</sequence>
<keyword evidence="2" id="KW-1185">Reference proteome</keyword>
<dbReference type="eggNOG" id="ENOG502S9G6">
    <property type="taxonomic scope" value="Eukaryota"/>
</dbReference>
<proteinExistence type="predicted"/>
<reference evidence="1 2" key="1">
    <citation type="journal article" date="2011" name="Proc. Natl. Acad. Sci. U.S.A.">
        <title>Evolutionary erosion of yeast sex chromosomes by mating-type switching accidents.</title>
        <authorList>
            <person name="Gordon J.L."/>
            <person name="Armisen D."/>
            <person name="Proux-Wera E."/>
            <person name="Oheigeartaigh S.S."/>
            <person name="Byrne K.P."/>
            <person name="Wolfe K.H."/>
        </authorList>
    </citation>
    <scope>NUCLEOTIDE SEQUENCE [LARGE SCALE GENOMIC DNA]</scope>
    <source>
        <strain evidence="2">ATCC 10597 / BCRC 20456 / CBS 421 / NBRC 0211 / NRRL Y-12639</strain>
    </source>
</reference>